<feature type="transmembrane region" description="Helical" evidence="3">
    <location>
        <begin position="6"/>
        <end position="27"/>
    </location>
</feature>
<dbReference type="GeneID" id="125315228"/>
<reference evidence="6" key="1">
    <citation type="submission" date="2025-08" db="UniProtKB">
        <authorList>
            <consortium name="RefSeq"/>
        </authorList>
    </citation>
    <scope>IDENTIFICATION</scope>
    <source>
        <tissue evidence="6">Leaf</tissue>
    </source>
</reference>
<dbReference type="InterPro" id="IPR035897">
    <property type="entry name" value="Toll_tir_struct_dom_sf"/>
</dbReference>
<keyword evidence="3" id="KW-0472">Membrane</keyword>
<accession>A0ABM3HGB9</accession>
<dbReference type="Gene3D" id="1.10.8.430">
    <property type="entry name" value="Helical domain of apoptotic protease-activating factors"/>
    <property type="match status" value="1"/>
</dbReference>
<organism evidence="5 6">
    <name type="scientific">Rhodamnia argentea</name>
    <dbReference type="NCBI Taxonomy" id="178133"/>
    <lineage>
        <taxon>Eukaryota</taxon>
        <taxon>Viridiplantae</taxon>
        <taxon>Streptophyta</taxon>
        <taxon>Embryophyta</taxon>
        <taxon>Tracheophyta</taxon>
        <taxon>Spermatophyta</taxon>
        <taxon>Magnoliopsida</taxon>
        <taxon>eudicotyledons</taxon>
        <taxon>Gunneridae</taxon>
        <taxon>Pentapetalae</taxon>
        <taxon>rosids</taxon>
        <taxon>malvids</taxon>
        <taxon>Myrtales</taxon>
        <taxon>Myrtaceae</taxon>
        <taxon>Myrtoideae</taxon>
        <taxon>Myrteae</taxon>
        <taxon>Australasian group</taxon>
        <taxon>Rhodamnia</taxon>
    </lineage>
</organism>
<dbReference type="InterPro" id="IPR000157">
    <property type="entry name" value="TIR_dom"/>
</dbReference>
<keyword evidence="5" id="KW-1185">Reference proteome</keyword>
<feature type="domain" description="TIR" evidence="4">
    <location>
        <begin position="71"/>
        <end position="228"/>
    </location>
</feature>
<proteinExistence type="predicted"/>
<feature type="region of interest" description="Disordered" evidence="2">
    <location>
        <begin position="35"/>
        <end position="68"/>
    </location>
</feature>
<dbReference type="Gene3D" id="3.40.50.300">
    <property type="entry name" value="P-loop containing nucleotide triphosphate hydrolases"/>
    <property type="match status" value="1"/>
</dbReference>
<evidence type="ECO:0000313" key="5">
    <source>
        <dbReference type="Proteomes" id="UP000827889"/>
    </source>
</evidence>
<dbReference type="InterPro" id="IPR042197">
    <property type="entry name" value="Apaf_helical"/>
</dbReference>
<dbReference type="Gene3D" id="3.40.50.10140">
    <property type="entry name" value="Toll/interleukin-1 receptor homology (TIR) domain"/>
    <property type="match status" value="1"/>
</dbReference>
<sequence>MRRFVSGRSFAVLAVPILLSVLVFIRFMKKKKSAEKETSEGASSPSSFHPTPAGESSPSSFHPTPAGEGSDRYEVFLSFDGSDTRKEFTDHLYRKLVAAGICVFNHNSIPIGEEFDSRHLDAITRSEISIPIISENYASSKWYLRQLIHIMDRYKSESHRVLPIFYNVRPSDGWHLIGSVGDEKDIQEGRQALEEVCRLKYEEYAIGHEGELGELVVKTVLRKLRKDSPLSVPKELVGLDGDLEEIMESIDIPSGHAKMIEIYGMGGIGKTTFAKCIYNQLWNKFDYTSFLPDIRETTKRHNIEYLQSRLISEILHEEIPVSTVSAGANLIKSRLSGLKVLILLDDIDHKDQVDALAGECNSFASGSIIIVTTTYKHVLYDPYIMWEMKVLDKMNSLILFSRHTFHTDHPSSDLADISQEIVSCMGGIPLLLEIIGSCLYGRELMVWTEVLNRLRTKGLNRLRNVPLGVVQSILEIAYDVLEDRDKENFLDITCFSMFKEGKLAMYMGDSRGSYASHGIEQLKLRGLIKIEDDGKLTMHDQLRNLGWDIIHCGMLPWKYSKLWVDEEAFRGLTGEKGTTMTEAFCCDEFCDDPFSYYANYGSANHLQTYTNGQIKKLRLLRLRDETSSGDFILLCIGGKAAESSPARIFRFFEMHT</sequence>
<dbReference type="Pfam" id="PF01582">
    <property type="entry name" value="TIR"/>
    <property type="match status" value="1"/>
</dbReference>
<feature type="compositionally biased region" description="Polar residues" evidence="2">
    <location>
        <begin position="45"/>
        <end position="62"/>
    </location>
</feature>
<evidence type="ECO:0000313" key="6">
    <source>
        <dbReference type="RefSeq" id="XP_048135627.1"/>
    </source>
</evidence>
<dbReference type="SUPFAM" id="SSF52200">
    <property type="entry name" value="Toll/Interleukin receptor TIR domain"/>
    <property type="match status" value="1"/>
</dbReference>
<keyword evidence="1" id="KW-0611">Plant defense</keyword>
<evidence type="ECO:0000256" key="2">
    <source>
        <dbReference type="SAM" id="MobiDB-lite"/>
    </source>
</evidence>
<dbReference type="RefSeq" id="XP_048135627.1">
    <property type="nucleotide sequence ID" value="XM_048279670.1"/>
</dbReference>
<dbReference type="PANTHER" id="PTHR11017">
    <property type="entry name" value="LEUCINE-RICH REPEAT-CONTAINING PROTEIN"/>
    <property type="match status" value="1"/>
</dbReference>
<dbReference type="PRINTS" id="PR00364">
    <property type="entry name" value="DISEASERSIST"/>
</dbReference>
<dbReference type="InterPro" id="IPR002182">
    <property type="entry name" value="NB-ARC"/>
</dbReference>
<name>A0ABM3HGB9_9MYRT</name>
<evidence type="ECO:0000256" key="3">
    <source>
        <dbReference type="SAM" id="Phobius"/>
    </source>
</evidence>
<protein>
    <submittedName>
        <fullName evidence="6">Disease resistance protein L6-like</fullName>
    </submittedName>
</protein>
<dbReference type="PANTHER" id="PTHR11017:SF570">
    <property type="entry name" value="DISEASE RESISTANCE PROTEIN (TIR-NBS CLASS)-RELATED"/>
    <property type="match status" value="1"/>
</dbReference>
<keyword evidence="3" id="KW-1133">Transmembrane helix</keyword>
<keyword evidence="3" id="KW-0812">Transmembrane</keyword>
<evidence type="ECO:0000256" key="1">
    <source>
        <dbReference type="ARBA" id="ARBA00022821"/>
    </source>
</evidence>
<dbReference type="SMART" id="SM00255">
    <property type="entry name" value="TIR"/>
    <property type="match status" value="1"/>
</dbReference>
<gene>
    <name evidence="6" type="primary">LOC125315228</name>
</gene>
<dbReference type="InterPro" id="IPR044974">
    <property type="entry name" value="Disease_R_plants"/>
</dbReference>
<dbReference type="Pfam" id="PF00931">
    <property type="entry name" value="NB-ARC"/>
    <property type="match status" value="1"/>
</dbReference>
<dbReference type="InterPro" id="IPR036390">
    <property type="entry name" value="WH_DNA-bd_sf"/>
</dbReference>
<dbReference type="Proteomes" id="UP000827889">
    <property type="component" value="Chromosome 5"/>
</dbReference>
<dbReference type="PROSITE" id="PS50104">
    <property type="entry name" value="TIR"/>
    <property type="match status" value="1"/>
</dbReference>
<dbReference type="SUPFAM" id="SSF52540">
    <property type="entry name" value="P-loop containing nucleoside triphosphate hydrolases"/>
    <property type="match status" value="1"/>
</dbReference>
<evidence type="ECO:0000259" key="4">
    <source>
        <dbReference type="PROSITE" id="PS50104"/>
    </source>
</evidence>
<dbReference type="SUPFAM" id="SSF46785">
    <property type="entry name" value="Winged helix' DNA-binding domain"/>
    <property type="match status" value="1"/>
</dbReference>
<dbReference type="InterPro" id="IPR027417">
    <property type="entry name" value="P-loop_NTPase"/>
</dbReference>